<name>A0A813PZZ9_9BILA</name>
<evidence type="ECO:0000313" key="2">
    <source>
        <dbReference type="EMBL" id="CAF0759258.1"/>
    </source>
</evidence>
<gene>
    <name evidence="3" type="ORF">JBS370_LOCUS4916</name>
    <name evidence="2" type="ORF">ZHD862_LOCUS238</name>
</gene>
<organism evidence="2 4">
    <name type="scientific">Rotaria sordida</name>
    <dbReference type="NCBI Taxonomy" id="392033"/>
    <lineage>
        <taxon>Eukaryota</taxon>
        <taxon>Metazoa</taxon>
        <taxon>Spiralia</taxon>
        <taxon>Gnathifera</taxon>
        <taxon>Rotifera</taxon>
        <taxon>Eurotatoria</taxon>
        <taxon>Bdelloidea</taxon>
        <taxon>Philodinida</taxon>
        <taxon>Philodinidae</taxon>
        <taxon>Rotaria</taxon>
    </lineage>
</organism>
<dbReference type="SUPFAM" id="SSF46785">
    <property type="entry name" value="Winged helix' DNA-binding domain"/>
    <property type="match status" value="1"/>
</dbReference>
<evidence type="ECO:0000313" key="4">
    <source>
        <dbReference type="Proteomes" id="UP000663864"/>
    </source>
</evidence>
<dbReference type="InterPro" id="IPR036388">
    <property type="entry name" value="WH-like_DNA-bd_sf"/>
</dbReference>
<protein>
    <submittedName>
        <fullName evidence="2">Uncharacterized protein</fullName>
    </submittedName>
</protein>
<dbReference type="InterPro" id="IPR036390">
    <property type="entry name" value="WH_DNA-bd_sf"/>
</dbReference>
<proteinExistence type="predicted"/>
<dbReference type="Proteomes" id="UP000663864">
    <property type="component" value="Unassembled WGS sequence"/>
</dbReference>
<comment type="caution">
    <text evidence="2">The sequence shown here is derived from an EMBL/GenBank/DDBJ whole genome shotgun (WGS) entry which is preliminary data.</text>
</comment>
<dbReference type="EMBL" id="CAJNOT010000003">
    <property type="protein sequence ID" value="CAF0759258.1"/>
    <property type="molecule type" value="Genomic_DNA"/>
</dbReference>
<dbReference type="Proteomes" id="UP000663836">
    <property type="component" value="Unassembled WGS sequence"/>
</dbReference>
<feature type="compositionally biased region" description="Polar residues" evidence="1">
    <location>
        <begin position="136"/>
        <end position="154"/>
    </location>
</feature>
<accession>A0A813PZZ9</accession>
<dbReference type="AlphaFoldDB" id="A0A813PZZ9"/>
<evidence type="ECO:0000256" key="1">
    <source>
        <dbReference type="SAM" id="MobiDB-lite"/>
    </source>
</evidence>
<sequence>MSQHRVICFPKCFSSIIIRSLETAVWIFAESGIADHLAAIDAPQTAKEMAQKQGWDSEFLYRILRTVANADNVREIKSNETIEPEKINRVELTEDGRFLTSNHSNRARYLICWKLNPVIKIVSHYLPNLTREDSSKGNSIQQVTNNNESMFDYT</sequence>
<dbReference type="Gene3D" id="1.10.10.10">
    <property type="entry name" value="Winged helix-like DNA-binding domain superfamily/Winged helix DNA-binding domain"/>
    <property type="match status" value="1"/>
</dbReference>
<dbReference type="EMBL" id="CAJOBD010000246">
    <property type="protein sequence ID" value="CAF3623664.1"/>
    <property type="molecule type" value="Genomic_DNA"/>
</dbReference>
<reference evidence="2" key="1">
    <citation type="submission" date="2021-02" db="EMBL/GenBank/DDBJ databases">
        <authorList>
            <person name="Nowell W R."/>
        </authorList>
    </citation>
    <scope>NUCLEOTIDE SEQUENCE</scope>
</reference>
<feature type="region of interest" description="Disordered" evidence="1">
    <location>
        <begin position="133"/>
        <end position="154"/>
    </location>
</feature>
<evidence type="ECO:0000313" key="3">
    <source>
        <dbReference type="EMBL" id="CAF3623664.1"/>
    </source>
</evidence>